<dbReference type="EC" id="4.2.3.-" evidence="4"/>
<protein>
    <recommendedName>
        <fullName evidence="4">Terpene synthase</fullName>
        <ecNumber evidence="4">4.2.3.-</ecNumber>
    </recommendedName>
</protein>
<dbReference type="GO" id="GO:0010333">
    <property type="term" value="F:terpene synthase activity"/>
    <property type="evidence" value="ECO:0007669"/>
    <property type="project" value="InterPro"/>
</dbReference>
<accession>A0A9P9WU35</accession>
<evidence type="ECO:0000313" key="5">
    <source>
        <dbReference type="EMBL" id="KAI1879185.1"/>
    </source>
</evidence>
<dbReference type="InterPro" id="IPR034686">
    <property type="entry name" value="Terpene_cyclase-like_2"/>
</dbReference>
<evidence type="ECO:0000256" key="4">
    <source>
        <dbReference type="RuleBase" id="RU366034"/>
    </source>
</evidence>
<reference evidence="5" key="1">
    <citation type="submission" date="2021-03" db="EMBL/GenBank/DDBJ databases">
        <title>Revisited historic fungal species revealed as producer of novel bioactive compounds through whole genome sequencing and comparative genomics.</title>
        <authorList>
            <person name="Vignolle G.A."/>
            <person name="Hochenegger N."/>
            <person name="Mach R.L."/>
            <person name="Mach-Aigner A.R."/>
            <person name="Javad Rahimi M."/>
            <person name="Salim K.A."/>
            <person name="Chan C.M."/>
            <person name="Lim L.B.L."/>
            <person name="Cai F."/>
            <person name="Druzhinina I.S."/>
            <person name="U'Ren J.M."/>
            <person name="Derntl C."/>
        </authorList>
    </citation>
    <scope>NUCLEOTIDE SEQUENCE</scope>
    <source>
        <strain evidence="5">TUCIM 5799</strain>
    </source>
</reference>
<keyword evidence="6" id="KW-1185">Reference proteome</keyword>
<dbReference type="Gene3D" id="1.10.600.10">
    <property type="entry name" value="Farnesyl Diphosphate Synthase"/>
    <property type="match status" value="1"/>
</dbReference>
<dbReference type="GO" id="GO:0008299">
    <property type="term" value="P:isoprenoid biosynthetic process"/>
    <property type="evidence" value="ECO:0007669"/>
    <property type="project" value="UniProtKB-ARBA"/>
</dbReference>
<dbReference type="Pfam" id="PF19086">
    <property type="entry name" value="Terpene_syn_C_2"/>
    <property type="match status" value="1"/>
</dbReference>
<dbReference type="Proteomes" id="UP000829685">
    <property type="component" value="Unassembled WGS sequence"/>
</dbReference>
<dbReference type="GO" id="GO:0046872">
    <property type="term" value="F:metal ion binding"/>
    <property type="evidence" value="ECO:0007669"/>
    <property type="project" value="UniProtKB-KW"/>
</dbReference>
<sequence>MGRSMGAHEYVATLKGQKLRFPNLEEPVKNWPKGMSQHLEILNKVQHLDLLKLLGPGKAYDICESTDCPYFVCAWWPNADYDALRFAAQFITFLYLWDDDTDNPELTNLVSDLDASTAFRAKSVAHFERFLADRPLQAQPEKESPPATLKSFNPVGEGAAFRMTKGQRLKFLGELVRYMDACDTEQRSELSGIAPTIQEYLPCRMGTSAAGSVVAILEYMLKIDLGDALRNDPDIKVVFDETVCLIAIMNDMFSLRRELRYPFFNNAVAVLYHEHQCLQTAVNETYKIVLSSAANLEAAEARLLARYPQRKGDLHAWIEGAKTMVTGNMAWSMHIRRYSLDISTLDGTSEVTI</sequence>
<evidence type="ECO:0000256" key="2">
    <source>
        <dbReference type="ARBA" id="ARBA00006333"/>
    </source>
</evidence>
<dbReference type="AlphaFoldDB" id="A0A9P9WU35"/>
<dbReference type="SFLD" id="SFLDG01020">
    <property type="entry name" value="Terpene_Cyclase_Like_2"/>
    <property type="match status" value="1"/>
</dbReference>
<dbReference type="PANTHER" id="PTHR35201:SF4">
    <property type="entry name" value="BETA-PINACENE SYNTHASE-RELATED"/>
    <property type="match status" value="1"/>
</dbReference>
<comment type="cofactor">
    <cofactor evidence="1 4">
        <name>Mg(2+)</name>
        <dbReference type="ChEBI" id="CHEBI:18420"/>
    </cofactor>
</comment>
<dbReference type="SUPFAM" id="SSF48576">
    <property type="entry name" value="Terpenoid synthases"/>
    <property type="match status" value="1"/>
</dbReference>
<dbReference type="PANTHER" id="PTHR35201">
    <property type="entry name" value="TERPENE SYNTHASE"/>
    <property type="match status" value="1"/>
</dbReference>
<comment type="similarity">
    <text evidence="2 4">Belongs to the terpene synthase family.</text>
</comment>
<organism evidence="5 6">
    <name type="scientific">Neoarthrinium moseri</name>
    <dbReference type="NCBI Taxonomy" id="1658444"/>
    <lineage>
        <taxon>Eukaryota</taxon>
        <taxon>Fungi</taxon>
        <taxon>Dikarya</taxon>
        <taxon>Ascomycota</taxon>
        <taxon>Pezizomycotina</taxon>
        <taxon>Sordariomycetes</taxon>
        <taxon>Xylariomycetidae</taxon>
        <taxon>Amphisphaeriales</taxon>
        <taxon>Apiosporaceae</taxon>
        <taxon>Neoarthrinium</taxon>
    </lineage>
</organism>
<proteinExistence type="inferred from homology"/>
<comment type="caution">
    <text evidence="5">The sequence shown here is derived from an EMBL/GenBank/DDBJ whole genome shotgun (WGS) entry which is preliminary data.</text>
</comment>
<evidence type="ECO:0000256" key="1">
    <source>
        <dbReference type="ARBA" id="ARBA00001946"/>
    </source>
</evidence>
<name>A0A9P9WU35_9PEZI</name>
<keyword evidence="3 4" id="KW-0460">Magnesium</keyword>
<gene>
    <name evidence="5" type="ORF">JX265_002139</name>
</gene>
<evidence type="ECO:0000313" key="6">
    <source>
        <dbReference type="Proteomes" id="UP000829685"/>
    </source>
</evidence>
<dbReference type="SFLD" id="SFLDS00005">
    <property type="entry name" value="Isoprenoid_Synthase_Type_I"/>
    <property type="match status" value="1"/>
</dbReference>
<dbReference type="EMBL" id="JAFIMR010000004">
    <property type="protein sequence ID" value="KAI1879185.1"/>
    <property type="molecule type" value="Genomic_DNA"/>
</dbReference>
<keyword evidence="4" id="KW-0479">Metal-binding</keyword>
<dbReference type="InterPro" id="IPR008949">
    <property type="entry name" value="Isoprenoid_synthase_dom_sf"/>
</dbReference>
<evidence type="ECO:0000256" key="3">
    <source>
        <dbReference type="ARBA" id="ARBA00022842"/>
    </source>
</evidence>
<keyword evidence="4" id="KW-0456">Lyase</keyword>